<accession>A0ABW8GLN7</accession>
<gene>
    <name evidence="3" type="ORF">ACIKP9_08885</name>
</gene>
<dbReference type="CDD" id="cd00077">
    <property type="entry name" value="HDc"/>
    <property type="match status" value="1"/>
</dbReference>
<evidence type="ECO:0000313" key="3">
    <source>
        <dbReference type="EMBL" id="MFJ5446340.1"/>
    </source>
</evidence>
<evidence type="ECO:0000256" key="1">
    <source>
        <dbReference type="SAM" id="MobiDB-lite"/>
    </source>
</evidence>
<dbReference type="Pfam" id="PF11871">
    <property type="entry name" value="DUF3391"/>
    <property type="match status" value="1"/>
</dbReference>
<keyword evidence="4" id="KW-1185">Reference proteome</keyword>
<organism evidence="3 4">
    <name type="scientific">Methylobacillus methanolivorans</name>
    <dbReference type="NCBI Taxonomy" id="1848927"/>
    <lineage>
        <taxon>Bacteria</taxon>
        <taxon>Pseudomonadati</taxon>
        <taxon>Pseudomonadota</taxon>
        <taxon>Betaproteobacteria</taxon>
        <taxon>Nitrosomonadales</taxon>
        <taxon>Methylophilaceae</taxon>
        <taxon>Methylobacillus</taxon>
    </lineage>
</organism>
<dbReference type="InterPro" id="IPR006675">
    <property type="entry name" value="HDIG_dom"/>
</dbReference>
<evidence type="ECO:0000259" key="2">
    <source>
        <dbReference type="PROSITE" id="PS51832"/>
    </source>
</evidence>
<dbReference type="SMART" id="SM00471">
    <property type="entry name" value="HDc"/>
    <property type="match status" value="1"/>
</dbReference>
<feature type="region of interest" description="Disordered" evidence="1">
    <location>
        <begin position="56"/>
        <end position="90"/>
    </location>
</feature>
<reference evidence="3 4" key="1">
    <citation type="submission" date="2024-11" db="EMBL/GenBank/DDBJ databases">
        <authorList>
            <person name="Kaparullina E.N."/>
            <person name="Delegan Y.A."/>
            <person name="Doronina N.V."/>
        </authorList>
    </citation>
    <scope>NUCLEOTIDE SEQUENCE [LARGE SCALE GENOMIC DNA]</scope>
    <source>
        <strain evidence="3 4">7sh_L</strain>
    </source>
</reference>
<dbReference type="InterPro" id="IPR003607">
    <property type="entry name" value="HD/PDEase_dom"/>
</dbReference>
<dbReference type="PANTHER" id="PTHR43155">
    <property type="entry name" value="CYCLIC DI-GMP PHOSPHODIESTERASE PA4108-RELATED"/>
    <property type="match status" value="1"/>
</dbReference>
<dbReference type="InterPro" id="IPR021812">
    <property type="entry name" value="DUF3391"/>
</dbReference>
<feature type="domain" description="HD-GYP" evidence="2">
    <location>
        <begin position="135"/>
        <end position="333"/>
    </location>
</feature>
<comment type="caution">
    <text evidence="3">The sequence shown here is derived from an EMBL/GenBank/DDBJ whole genome shotgun (WGS) entry which is preliminary data.</text>
</comment>
<dbReference type="EMBL" id="JBIWXY010000001">
    <property type="protein sequence ID" value="MFJ5446340.1"/>
    <property type="molecule type" value="Genomic_DNA"/>
</dbReference>
<dbReference type="PROSITE" id="PS51832">
    <property type="entry name" value="HD_GYP"/>
    <property type="match status" value="1"/>
</dbReference>
<dbReference type="SUPFAM" id="SSF109604">
    <property type="entry name" value="HD-domain/PDEase-like"/>
    <property type="match status" value="1"/>
</dbReference>
<dbReference type="Proteomes" id="UP001617669">
    <property type="component" value="Unassembled WGS sequence"/>
</dbReference>
<dbReference type="Gene3D" id="1.10.3210.10">
    <property type="entry name" value="Hypothetical protein af1432"/>
    <property type="match status" value="1"/>
</dbReference>
<name>A0ABW8GLN7_9PROT</name>
<dbReference type="Pfam" id="PF13487">
    <property type="entry name" value="HD_5"/>
    <property type="match status" value="1"/>
</dbReference>
<protein>
    <submittedName>
        <fullName evidence="3">HD-GYP domain-containing protein</fullName>
    </submittedName>
</protein>
<dbReference type="NCBIfam" id="TIGR00277">
    <property type="entry name" value="HDIG"/>
    <property type="match status" value="1"/>
</dbReference>
<dbReference type="RefSeq" id="WP_400881544.1">
    <property type="nucleotide sequence ID" value="NZ_JBIWXY010000001.1"/>
</dbReference>
<evidence type="ECO:0000313" key="4">
    <source>
        <dbReference type="Proteomes" id="UP001617669"/>
    </source>
</evidence>
<proteinExistence type="predicted"/>
<dbReference type="PANTHER" id="PTHR43155:SF2">
    <property type="entry name" value="CYCLIC DI-GMP PHOSPHODIESTERASE PA4108"/>
    <property type="match status" value="1"/>
</dbReference>
<feature type="compositionally biased region" description="Low complexity" evidence="1">
    <location>
        <begin position="75"/>
        <end position="90"/>
    </location>
</feature>
<dbReference type="InterPro" id="IPR037522">
    <property type="entry name" value="HD_GYP_dom"/>
</dbReference>
<sequence length="406" mass="44980">MLKKIPVRELRIGMYLHKLDASWIHHPFWRSAFVITEQTDIEKLLSSGIHTVIIDTSKGDDVSPAPQEPPPEIPSTPAADKAPPTATQQTSIAEELEQAAHICAKANREVKGMFQEARLGKAVDSEQAMSLVSDISSSVSRNSGALISLARLKNYDDYTYMHSVAVCGLMIALAMQLNMNDEEVRLCGLAGLLHDIGKMHIPMNIINKPGKLTDEEFDTVRHHPEAGHALLSNSLNIHPIVLDVCLHHHEKIAGTGYPHQLAGNNISLYARMGAVCDVYDAVTSDRIYHKGWHPAEALRNMAEWTTDHLDNRIFQALVKSLGIYPIGSLVRLQSGRLAVVIDKNPTSLLNPVVKAFFSIKSGTRIKPEILKLGTSSCQEKIIAIEQPEDWKFPDFNLLWTNGIQHP</sequence>